<accession>A0A9D1KL63</accession>
<protein>
    <submittedName>
        <fullName evidence="2">Uncharacterized protein</fullName>
    </submittedName>
</protein>
<gene>
    <name evidence="2" type="ORF">IAC39_05390</name>
</gene>
<reference evidence="2" key="2">
    <citation type="journal article" date="2021" name="PeerJ">
        <title>Extensive microbial diversity within the chicken gut microbiome revealed by metagenomics and culture.</title>
        <authorList>
            <person name="Gilroy R."/>
            <person name="Ravi A."/>
            <person name="Getino M."/>
            <person name="Pursley I."/>
            <person name="Horton D.L."/>
            <person name="Alikhan N.F."/>
            <person name="Baker D."/>
            <person name="Gharbi K."/>
            <person name="Hall N."/>
            <person name="Watson M."/>
            <person name="Adriaenssens E.M."/>
            <person name="Foster-Nyarko E."/>
            <person name="Jarju S."/>
            <person name="Secka A."/>
            <person name="Antonio M."/>
            <person name="Oren A."/>
            <person name="Chaudhuri R.R."/>
            <person name="La Ragione R."/>
            <person name="Hildebrand F."/>
            <person name="Pallen M.J."/>
        </authorList>
    </citation>
    <scope>NUCLEOTIDE SEQUENCE</scope>
    <source>
        <strain evidence="2">CHK33-4379</strain>
    </source>
</reference>
<evidence type="ECO:0000256" key="1">
    <source>
        <dbReference type="SAM" id="MobiDB-lite"/>
    </source>
</evidence>
<organism evidence="2 3">
    <name type="scientific">Candidatus Faeciplasma pullistercoris</name>
    <dbReference type="NCBI Taxonomy" id="2840800"/>
    <lineage>
        <taxon>Bacteria</taxon>
        <taxon>Bacillati</taxon>
        <taxon>Bacillota</taxon>
        <taxon>Clostridia</taxon>
        <taxon>Eubacteriales</taxon>
        <taxon>Oscillospiraceae</taxon>
        <taxon>Oscillospiraceae incertae sedis</taxon>
        <taxon>Candidatus Faeciplasma</taxon>
    </lineage>
</organism>
<dbReference type="SUPFAM" id="SSF109998">
    <property type="entry name" value="Triger factor/SurA peptide-binding domain-like"/>
    <property type="match status" value="1"/>
</dbReference>
<dbReference type="EMBL" id="DVLL01000020">
    <property type="protein sequence ID" value="HIT59122.1"/>
    <property type="molecule type" value="Genomic_DNA"/>
</dbReference>
<name>A0A9D1KL63_9FIRM</name>
<dbReference type="InterPro" id="IPR027304">
    <property type="entry name" value="Trigger_fact/SurA_dom_sf"/>
</dbReference>
<feature type="compositionally biased region" description="Acidic residues" evidence="1">
    <location>
        <begin position="289"/>
        <end position="302"/>
    </location>
</feature>
<feature type="compositionally biased region" description="Acidic residues" evidence="1">
    <location>
        <begin position="244"/>
        <end position="255"/>
    </location>
</feature>
<dbReference type="AlphaFoldDB" id="A0A9D1KL63"/>
<sequence>MTLIKRIITVLLAIAIALSLVACGDTSWIVKVDGETVNSGLYIYYQSQGYSAAGYELMAEDQNYNYYMQLGLSYIDDPIGEEGETVRDYMNEYAMNMCKQYVVVGRLFDQLGLELTEDELSLVDTQVRNLWNNSEDALVKAGISQDTVEKAIIASLKEEKVFNAYYEVGGLNGTTEEDIQGYLEDNYARIKYITFNFADDATEAVDTDRKNEALETAQSYLDRALTGESMDDLIAEYAEILEQAEAEESAEEDETVKENLSEIQESENAEEAESADESADGAESTDGTDGTDETEGSSDVDDITSQYPNEVIINNEGTAPSEKFISYVFNNIDTGEFDLVQDDLNVYLVQKLDILERDDIYDDNRETFLYALFDSDYTALINDTLADYTVEVNERSVKRYKPDRAIGLE</sequence>
<dbReference type="Proteomes" id="UP000824136">
    <property type="component" value="Unassembled WGS sequence"/>
</dbReference>
<comment type="caution">
    <text evidence="2">The sequence shown here is derived from an EMBL/GenBank/DDBJ whole genome shotgun (WGS) entry which is preliminary data.</text>
</comment>
<proteinExistence type="predicted"/>
<dbReference type="PROSITE" id="PS51257">
    <property type="entry name" value="PROKAR_LIPOPROTEIN"/>
    <property type="match status" value="1"/>
</dbReference>
<feature type="compositionally biased region" description="Acidic residues" evidence="1">
    <location>
        <begin position="264"/>
        <end position="280"/>
    </location>
</feature>
<evidence type="ECO:0000313" key="3">
    <source>
        <dbReference type="Proteomes" id="UP000824136"/>
    </source>
</evidence>
<evidence type="ECO:0000313" key="2">
    <source>
        <dbReference type="EMBL" id="HIT59122.1"/>
    </source>
</evidence>
<reference evidence="2" key="1">
    <citation type="submission" date="2020-10" db="EMBL/GenBank/DDBJ databases">
        <authorList>
            <person name="Gilroy R."/>
        </authorList>
    </citation>
    <scope>NUCLEOTIDE SEQUENCE</scope>
    <source>
        <strain evidence="2">CHK33-4379</strain>
    </source>
</reference>
<feature type="region of interest" description="Disordered" evidence="1">
    <location>
        <begin position="244"/>
        <end position="306"/>
    </location>
</feature>